<dbReference type="Gene3D" id="1.20.1270.180">
    <property type="match status" value="1"/>
</dbReference>
<dbReference type="EMBL" id="LDPZ01000024">
    <property type="protein sequence ID" value="KTQ95132.1"/>
    <property type="molecule type" value="Genomic_DNA"/>
</dbReference>
<evidence type="ECO:0000259" key="1">
    <source>
        <dbReference type="Pfam" id="PF07007"/>
    </source>
</evidence>
<dbReference type="RefSeq" id="WP_058635364.1">
    <property type="nucleotide sequence ID" value="NZ_LDPZ01000024.1"/>
</dbReference>
<reference evidence="2 3" key="1">
    <citation type="journal article" date="2016" name="Front. Microbiol.">
        <title>Genomic Resource of Rice Seed Associated Bacteria.</title>
        <authorList>
            <person name="Midha S."/>
            <person name="Bansal K."/>
            <person name="Sharma S."/>
            <person name="Kumar N."/>
            <person name="Patil P.P."/>
            <person name="Chaudhry V."/>
            <person name="Patil P.B."/>
        </authorList>
    </citation>
    <scope>NUCLEOTIDE SEQUENCE [LARGE SCALE GENOMIC DNA]</scope>
    <source>
        <strain evidence="2 3">NS226</strain>
    </source>
</reference>
<dbReference type="Pfam" id="PF07007">
    <property type="entry name" value="LprI"/>
    <property type="match status" value="1"/>
</dbReference>
<gene>
    <name evidence="2" type="ORF">NS226_13165</name>
</gene>
<dbReference type="AlphaFoldDB" id="A0A175R734"/>
<dbReference type="Proteomes" id="UP000078272">
    <property type="component" value="Unassembled WGS sequence"/>
</dbReference>
<organism evidence="2 3">
    <name type="scientific">Aureimonas ureilytica</name>
    <dbReference type="NCBI Taxonomy" id="401562"/>
    <lineage>
        <taxon>Bacteria</taxon>
        <taxon>Pseudomonadati</taxon>
        <taxon>Pseudomonadota</taxon>
        <taxon>Alphaproteobacteria</taxon>
        <taxon>Hyphomicrobiales</taxon>
        <taxon>Aurantimonadaceae</taxon>
        <taxon>Aureimonas</taxon>
    </lineage>
</organism>
<evidence type="ECO:0000313" key="2">
    <source>
        <dbReference type="EMBL" id="KTQ95132.1"/>
    </source>
</evidence>
<dbReference type="InterPro" id="IPR009739">
    <property type="entry name" value="LprI-like_N"/>
</dbReference>
<proteinExistence type="predicted"/>
<name>A0A175R734_9HYPH</name>
<protein>
    <recommendedName>
        <fullName evidence="1">Lysozyme inhibitor LprI-like N-terminal domain-containing protein</fullName>
    </recommendedName>
</protein>
<sequence>MACLSSIFTVRHVLTHELPAAAALDFKRLPDFFDATQAFIEATDWCVIETIHGSIPRTQLAMNMSAAENLRGEEELMEKAVESVSALPRINVSEVLAMQESWEEFARSHADLVARQVEGGSMHPLIWASEMAALTRDRTVQLSNIAKEWMEQHYPEDAS</sequence>
<comment type="caution">
    <text evidence="2">The sequence shown here is derived from an EMBL/GenBank/DDBJ whole genome shotgun (WGS) entry which is preliminary data.</text>
</comment>
<accession>A0A175R734</accession>
<evidence type="ECO:0000313" key="3">
    <source>
        <dbReference type="Proteomes" id="UP000078272"/>
    </source>
</evidence>
<dbReference type="PATRIC" id="fig|401562.3.peg.2205"/>
<dbReference type="OrthoDB" id="7582381at2"/>
<feature type="domain" description="Lysozyme inhibitor LprI-like N-terminal" evidence="1">
    <location>
        <begin position="58"/>
        <end position="142"/>
    </location>
</feature>